<protein>
    <submittedName>
        <fullName evidence="2">Uncharacterized protein</fullName>
    </submittedName>
</protein>
<proteinExistence type="predicted"/>
<sequence length="601" mass="63719">MYGDPALGEATEQDHEDARAALDAAAHIWDLDAARRARPPGAPGEGPDGYGSLLRGGPLPHPEHATAAAPDGPAPEPPADPAEWARVLGELIAGRIPALLVVEFAADNASVVHTRADANGIPARAKESTAEWRTIVPELHPEDDIRRFQLAGGIGSPDPVDREQFDRSVARWLSAALTVTPDDTVVLVCSRPGWTLLDRAAEVLRSRHRVPVVLHRAPSAERPGERARGLLRSAPLLTDHVLLLARVDPGTGRVRLDERVLFRAGTVVPRPDGIAVRVAVHGGVTDNGSAALPLVARARDTGLDDATVLALHGLELPAHGTAWVTYVLRGPGEIEALGADGTPLPRRAAPATDMAALTARVSGRVVPPPPLDLVCAVEMAGATEEETAERVAFLRELIGHLTERRQQLRVGALGYYDHVSRNRYARAADIVVSVSPAAADRTLAAVARWRPAPRVRDSAAALEDALQAAVPMTAGRPRRGGPQKVLLVLGRRPPGLPGQVGLIPACTYGIDWRVQVGRLRAQGVRVVARADPPTTPPSGDRTGLALQRHTDESWRELAAGGSFRPGTDSARDVARALAPPWRMEGPSCPLAFAEPLTPPAA</sequence>
<dbReference type="AlphaFoldDB" id="A0A1J4NY20"/>
<dbReference type="STRING" id="1428628.WN71_018690"/>
<dbReference type="Proteomes" id="UP000034196">
    <property type="component" value="Unassembled WGS sequence"/>
</dbReference>
<accession>A0A1J4NY20</accession>
<feature type="region of interest" description="Disordered" evidence="1">
    <location>
        <begin position="33"/>
        <end position="81"/>
    </location>
</feature>
<evidence type="ECO:0000313" key="3">
    <source>
        <dbReference type="Proteomes" id="UP000034196"/>
    </source>
</evidence>
<evidence type="ECO:0000313" key="2">
    <source>
        <dbReference type="EMBL" id="OIJ66380.1"/>
    </source>
</evidence>
<reference evidence="2" key="1">
    <citation type="submission" date="2016-10" db="EMBL/GenBank/DDBJ databases">
        <title>Genome sequence of Streptomyces mangrovisoli MUSC 149.</title>
        <authorList>
            <person name="Lee L.-H."/>
            <person name="Ser H.-L."/>
        </authorList>
    </citation>
    <scope>NUCLEOTIDE SEQUENCE [LARGE SCALE GENOMIC DNA]</scope>
    <source>
        <strain evidence="2">MUSC 149</strain>
    </source>
</reference>
<comment type="caution">
    <text evidence="2">The sequence shown here is derived from an EMBL/GenBank/DDBJ whole genome shotgun (WGS) entry which is preliminary data.</text>
</comment>
<dbReference type="SUPFAM" id="SSF53300">
    <property type="entry name" value="vWA-like"/>
    <property type="match status" value="1"/>
</dbReference>
<keyword evidence="3" id="KW-1185">Reference proteome</keyword>
<dbReference type="InterPro" id="IPR036465">
    <property type="entry name" value="vWFA_dom_sf"/>
</dbReference>
<evidence type="ECO:0000256" key="1">
    <source>
        <dbReference type="SAM" id="MobiDB-lite"/>
    </source>
</evidence>
<gene>
    <name evidence="2" type="ORF">WN71_018690</name>
</gene>
<name>A0A1J4NY20_9ACTN</name>
<dbReference type="EMBL" id="LAVA02000041">
    <property type="protein sequence ID" value="OIJ66380.1"/>
    <property type="molecule type" value="Genomic_DNA"/>
</dbReference>
<organism evidence="2 3">
    <name type="scientific">Streptomyces mangrovisoli</name>
    <dbReference type="NCBI Taxonomy" id="1428628"/>
    <lineage>
        <taxon>Bacteria</taxon>
        <taxon>Bacillati</taxon>
        <taxon>Actinomycetota</taxon>
        <taxon>Actinomycetes</taxon>
        <taxon>Kitasatosporales</taxon>
        <taxon>Streptomycetaceae</taxon>
        <taxon>Streptomyces</taxon>
    </lineage>
</organism>
<feature type="region of interest" description="Disordered" evidence="1">
    <location>
        <begin position="1"/>
        <end position="21"/>
    </location>
</feature>